<dbReference type="PANTHER" id="PTHR10137:SF0">
    <property type="entry name" value="V-TYPE PROTON ATPASE SUBUNIT C"/>
    <property type="match status" value="1"/>
</dbReference>
<dbReference type="GO" id="GO:0046961">
    <property type="term" value="F:proton-transporting ATPase activity, rotational mechanism"/>
    <property type="evidence" value="ECO:0007669"/>
    <property type="project" value="InterPro"/>
</dbReference>
<sequence length="408" mass="45191">MPSGDAYWLITAPLEGSGPHEVHSQVSHLLVGSSSSSAGSSSSHPVPANHLSPPISLPPLRVGTLANLIALSESLPKSEASAQSCLSKIRDTLCSLLNDDQSAMSQHLVVKEQSLDDYLLGGWSWNAAKYRVEQPLEDVVASLERDVQSIDSVTKAKVQNYNVAKGQLTQLQRRKNGNLSVRGLADVVSKEDFVAQDSEFLETLLVAVPRNNVKDWLAKYERLTSMVVPRSSNKLAQDDEYALYNVTVFKKVRDEFVQKARENKFLIRDFQYSADLAEKTREELESTTQSEKDLWTELLRLSRTNFSEAFQALAHLKVVRAFVESVLRYGLPAEYWACIVKPNPKRVNPLKTALTTHFSSLDASKPKSKDNGKSSGGQTGEVPGEYANLLDEEQLPFVCVEVPQMKGE</sequence>
<dbReference type="EMBL" id="KZ819668">
    <property type="protein sequence ID" value="PWN27460.1"/>
    <property type="molecule type" value="Genomic_DNA"/>
</dbReference>
<feature type="region of interest" description="Disordered" evidence="7">
    <location>
        <begin position="33"/>
        <end position="53"/>
    </location>
</feature>
<dbReference type="Proteomes" id="UP000245884">
    <property type="component" value="Unassembled WGS sequence"/>
</dbReference>
<evidence type="ECO:0000256" key="3">
    <source>
        <dbReference type="ARBA" id="ARBA00022781"/>
    </source>
</evidence>
<proteinExistence type="inferred from homology"/>
<name>A0A316UQ96_9BASI</name>
<dbReference type="InterPro" id="IPR036132">
    <property type="entry name" value="Vac_ATP_synth_c_sf"/>
</dbReference>
<keyword evidence="3 6" id="KW-0375">Hydrogen ion transport</keyword>
<comment type="function">
    <text evidence="5">Subunit of the V1 complex of vacuolar(H+)-ATPase (V-ATPase), a multisubunit enzyme composed of a peripheral complex (V1) that hydrolyzes ATP and a membrane integral complex (V0) that translocates protons. V-ATPase is responsible for acidifying and maintaining the pH of intracellular compartments. Subunit C is necessary for the assembly of the catalytic sector of the enzyme and is likely to have a specific function in its catalytic activity. Reversibly leaves the enzyme after glucose depletion, causing the catalytic subcomplex V1 to detach from the V0 section.</text>
</comment>
<organism evidence="8 9">
    <name type="scientific">Jaminaea rosea</name>
    <dbReference type="NCBI Taxonomy" id="1569628"/>
    <lineage>
        <taxon>Eukaryota</taxon>
        <taxon>Fungi</taxon>
        <taxon>Dikarya</taxon>
        <taxon>Basidiomycota</taxon>
        <taxon>Ustilaginomycotina</taxon>
        <taxon>Exobasidiomycetes</taxon>
        <taxon>Microstromatales</taxon>
        <taxon>Microstromatales incertae sedis</taxon>
        <taxon>Jaminaea</taxon>
    </lineage>
</organism>
<comment type="subunit">
    <text evidence="6">V-ATPase is a heteromultimeric enzyme composed of a peripheral catalytic V1 complex (components A to H) attached to an integral membrane V0 proton pore complex.</text>
</comment>
<dbReference type="Pfam" id="PF03223">
    <property type="entry name" value="V-ATPase_C"/>
    <property type="match status" value="1"/>
</dbReference>
<dbReference type="PANTHER" id="PTHR10137">
    <property type="entry name" value="V-TYPE PROTON ATPASE SUBUNIT C"/>
    <property type="match status" value="1"/>
</dbReference>
<keyword evidence="2 6" id="KW-0813">Transport</keyword>
<accession>A0A316UQ96</accession>
<comment type="similarity">
    <text evidence="1 6">Belongs to the V-ATPase C subunit family.</text>
</comment>
<dbReference type="STRING" id="1569628.A0A316UQ96"/>
<dbReference type="FunFam" id="3.30.70.100:FF:000002">
    <property type="entry name" value="V-type proton ATPase subunit C"/>
    <property type="match status" value="1"/>
</dbReference>
<evidence type="ECO:0000256" key="6">
    <source>
        <dbReference type="RuleBase" id="RU364010"/>
    </source>
</evidence>
<keyword evidence="4 6" id="KW-0406">Ion transport</keyword>
<dbReference type="Gene3D" id="3.30.70.1180">
    <property type="entry name" value="Vacuolar atp synthase subunit c, domain 1"/>
    <property type="match status" value="1"/>
</dbReference>
<feature type="compositionally biased region" description="Low complexity" evidence="7">
    <location>
        <begin position="33"/>
        <end position="48"/>
    </location>
</feature>
<dbReference type="Gene3D" id="3.30.70.100">
    <property type="match status" value="1"/>
</dbReference>
<evidence type="ECO:0000256" key="1">
    <source>
        <dbReference type="ARBA" id="ARBA00006138"/>
    </source>
</evidence>
<evidence type="ECO:0000313" key="8">
    <source>
        <dbReference type="EMBL" id="PWN27460.1"/>
    </source>
</evidence>
<gene>
    <name evidence="8" type="ORF">BDZ90DRAFT_232431</name>
</gene>
<evidence type="ECO:0000256" key="2">
    <source>
        <dbReference type="ARBA" id="ARBA00022448"/>
    </source>
</evidence>
<dbReference type="InterPro" id="IPR004907">
    <property type="entry name" value="ATPase_V1-cplx_csu"/>
</dbReference>
<evidence type="ECO:0000256" key="5">
    <source>
        <dbReference type="ARBA" id="ARBA00053565"/>
    </source>
</evidence>
<comment type="function">
    <text evidence="6">Subunit of the V1 complex of vacuolar(H+)-ATPase (V-ATPase), a multisubunit enzyme composed of a peripheral complex (V1) that hydrolyzes ATP and a membrane integral complex (V0) that translocates protons. V-ATPase is responsible for acidifying and maintaining the pH of intracellular compartments and in some cell types, is targeted to the plasma membrane, where it is responsible for acidifying the extracellular environment. Subunit C is necessary for the assembly of the catalytic sector of the enzyme and is likely to have a specific function in its catalytic activity.</text>
</comment>
<reference evidence="8 9" key="1">
    <citation type="journal article" date="2018" name="Mol. Biol. Evol.">
        <title>Broad Genomic Sampling Reveals a Smut Pathogenic Ancestry of the Fungal Clade Ustilaginomycotina.</title>
        <authorList>
            <person name="Kijpornyongpan T."/>
            <person name="Mondo S.J."/>
            <person name="Barry K."/>
            <person name="Sandor L."/>
            <person name="Lee J."/>
            <person name="Lipzen A."/>
            <person name="Pangilinan J."/>
            <person name="LaButti K."/>
            <person name="Hainaut M."/>
            <person name="Henrissat B."/>
            <person name="Grigoriev I.V."/>
            <person name="Spatafora J.W."/>
            <person name="Aime M.C."/>
        </authorList>
    </citation>
    <scope>NUCLEOTIDE SEQUENCE [LARGE SCALE GENOMIC DNA]</scope>
    <source>
        <strain evidence="8 9">MCA 5214</strain>
    </source>
</reference>
<evidence type="ECO:0000313" key="9">
    <source>
        <dbReference type="Proteomes" id="UP000245884"/>
    </source>
</evidence>
<dbReference type="Gene3D" id="1.20.1460.10">
    <property type="entry name" value="subunit c (vma5p) of the yeast v-atpase, domain 2"/>
    <property type="match status" value="1"/>
</dbReference>
<dbReference type="SUPFAM" id="SSF118203">
    <property type="entry name" value="Vacuolar ATP synthase subunit C"/>
    <property type="match status" value="1"/>
</dbReference>
<evidence type="ECO:0000256" key="4">
    <source>
        <dbReference type="ARBA" id="ARBA00023065"/>
    </source>
</evidence>
<dbReference type="OrthoDB" id="6605928at2759"/>
<dbReference type="RefSeq" id="XP_025362072.1">
    <property type="nucleotide sequence ID" value="XM_025506252.1"/>
</dbReference>
<dbReference type="GeneID" id="37028075"/>
<dbReference type="AlphaFoldDB" id="A0A316UQ96"/>
<dbReference type="GO" id="GO:0000221">
    <property type="term" value="C:vacuolar proton-transporting V-type ATPase, V1 domain"/>
    <property type="evidence" value="ECO:0007669"/>
    <property type="project" value="TreeGrafter"/>
</dbReference>
<evidence type="ECO:0000256" key="7">
    <source>
        <dbReference type="SAM" id="MobiDB-lite"/>
    </source>
</evidence>
<keyword evidence="9" id="KW-1185">Reference proteome</keyword>
<dbReference type="CDD" id="cd14785">
    <property type="entry name" value="V-ATPase_C"/>
    <property type="match status" value="1"/>
</dbReference>
<feature type="region of interest" description="Disordered" evidence="7">
    <location>
        <begin position="361"/>
        <end position="385"/>
    </location>
</feature>
<protein>
    <recommendedName>
        <fullName evidence="6">V-type proton ATPase subunit C</fullName>
    </recommendedName>
</protein>